<organism evidence="11 12">
    <name type="scientific">Rhizoctonia solani</name>
    <dbReference type="NCBI Taxonomy" id="456999"/>
    <lineage>
        <taxon>Eukaryota</taxon>
        <taxon>Fungi</taxon>
        <taxon>Dikarya</taxon>
        <taxon>Basidiomycota</taxon>
        <taxon>Agaricomycotina</taxon>
        <taxon>Agaricomycetes</taxon>
        <taxon>Cantharellales</taxon>
        <taxon>Ceratobasidiaceae</taxon>
        <taxon>Rhizoctonia</taxon>
    </lineage>
</organism>
<feature type="domain" description="Major facilitator superfamily (MFS) profile" evidence="10">
    <location>
        <begin position="21"/>
        <end position="468"/>
    </location>
</feature>
<dbReference type="FunFam" id="1.20.1250.20:FF:000134">
    <property type="entry name" value="MFS sugar transporter protein"/>
    <property type="match status" value="1"/>
</dbReference>
<evidence type="ECO:0000259" key="10">
    <source>
        <dbReference type="PROSITE" id="PS50850"/>
    </source>
</evidence>
<dbReference type="PRINTS" id="PR00171">
    <property type="entry name" value="SUGRTRNSPORT"/>
</dbReference>
<protein>
    <recommendedName>
        <fullName evidence="10">Major facilitator superfamily (MFS) profile domain-containing protein</fullName>
    </recommendedName>
</protein>
<dbReference type="PANTHER" id="PTHR48022:SF28">
    <property type="entry name" value="MAJOR FACILITATOR SUPERFAMILY (MFS) PROFILE DOMAIN-CONTAINING PROTEIN-RELATED"/>
    <property type="match status" value="1"/>
</dbReference>
<dbReference type="Gene3D" id="1.20.1250.20">
    <property type="entry name" value="MFS general substrate transporter like domains"/>
    <property type="match status" value="1"/>
</dbReference>
<feature type="transmembrane region" description="Helical" evidence="9">
    <location>
        <begin position="147"/>
        <end position="165"/>
    </location>
</feature>
<evidence type="ECO:0000256" key="4">
    <source>
        <dbReference type="ARBA" id="ARBA00022692"/>
    </source>
</evidence>
<feature type="transmembrane region" description="Helical" evidence="9">
    <location>
        <begin position="89"/>
        <end position="107"/>
    </location>
</feature>
<evidence type="ECO:0000256" key="6">
    <source>
        <dbReference type="ARBA" id="ARBA00023136"/>
    </source>
</evidence>
<comment type="similarity">
    <text evidence="2 8">Belongs to the major facilitator superfamily. Sugar transporter (TC 2.A.1.1) family.</text>
</comment>
<comment type="subcellular location">
    <subcellularLocation>
        <location evidence="1">Membrane</location>
        <topology evidence="1">Multi-pass membrane protein</topology>
    </subcellularLocation>
</comment>
<comment type="caution">
    <text evidence="11">The sequence shown here is derived from an EMBL/GenBank/DDBJ whole genome shotgun (WGS) entry which is preliminary data.</text>
</comment>
<evidence type="ECO:0000256" key="2">
    <source>
        <dbReference type="ARBA" id="ARBA00010992"/>
    </source>
</evidence>
<dbReference type="InterPro" id="IPR003663">
    <property type="entry name" value="Sugar/inositol_transpt"/>
</dbReference>
<dbReference type="SUPFAM" id="SSF103473">
    <property type="entry name" value="MFS general substrate transporter"/>
    <property type="match status" value="1"/>
</dbReference>
<accession>A0A8H2XW30</accession>
<dbReference type="GO" id="GO:0016020">
    <property type="term" value="C:membrane"/>
    <property type="evidence" value="ECO:0007669"/>
    <property type="project" value="UniProtKB-SubCell"/>
</dbReference>
<feature type="transmembrane region" description="Helical" evidence="9">
    <location>
        <begin position="54"/>
        <end position="77"/>
    </location>
</feature>
<feature type="transmembrane region" description="Helical" evidence="9">
    <location>
        <begin position="280"/>
        <end position="306"/>
    </location>
</feature>
<keyword evidence="5 9" id="KW-1133">Transmembrane helix</keyword>
<evidence type="ECO:0000256" key="3">
    <source>
        <dbReference type="ARBA" id="ARBA00022448"/>
    </source>
</evidence>
<dbReference type="GO" id="GO:0005351">
    <property type="term" value="F:carbohydrate:proton symporter activity"/>
    <property type="evidence" value="ECO:0007669"/>
    <property type="project" value="TreeGrafter"/>
</dbReference>
<dbReference type="Pfam" id="PF00083">
    <property type="entry name" value="Sugar_tr"/>
    <property type="match status" value="1"/>
</dbReference>
<evidence type="ECO:0000313" key="11">
    <source>
        <dbReference type="EMBL" id="CAE6432083.1"/>
    </source>
</evidence>
<feature type="transmembrane region" description="Helical" evidence="9">
    <location>
        <begin position="377"/>
        <end position="402"/>
    </location>
</feature>
<keyword evidence="4 9" id="KW-0812">Transmembrane</keyword>
<feature type="transmembrane region" description="Helical" evidence="9">
    <location>
        <begin position="12"/>
        <end position="34"/>
    </location>
</feature>
<name>A0A8H2XW30_9AGAM</name>
<proteinExistence type="inferred from homology"/>
<feature type="transmembrane region" description="Helical" evidence="9">
    <location>
        <begin position="318"/>
        <end position="338"/>
    </location>
</feature>
<dbReference type="EMBL" id="CAJMWY010000406">
    <property type="protein sequence ID" value="CAE6432083.1"/>
    <property type="molecule type" value="Genomic_DNA"/>
</dbReference>
<feature type="transmembrane region" description="Helical" evidence="9">
    <location>
        <begin position="185"/>
        <end position="203"/>
    </location>
</feature>
<sequence>MSPESVVQVQTLEGRTLLATVTTVTALGFMLVGYDVGVLGGLIENESFKRSFGYPGAALLGTIVAALEVGCFLGSLLTVAFGEQVGRTTCTSLGAIMMLVGTVFQAASQSSTMMIGSRITSGIGLGIINSTVPVLQAEFSPKATRGFYVCIQLTVLNLGIMLVYWVDFAFSNINSLGSAQWRIPIALQLVLIIPLFLISWFIVPESPRWLAAHGRLDEATAVLRRLHTAPPVHDEPPEADIIFNAIMDTVNFDERFGSEEWKDILRLIRHDDTIKSGRRLLIACAIQAFQQLGGINSIVYYASFLFVRIGFSVSQSNILSGALFTWFFAASFIPWFLIDTVGRRKLLLICVPLMSIVLCMQAGFIYQMNKDGDMKAGIAACVMVFVFMGLFTTGFQAVVWVYPSEILPLRLRAKGSALSTATNWLFNYLVVQMTPVAISTIKFRTYIIFGAMNAIFVPIIYFTFPETKGLSLEEIDELFLLSAEGFPSQASRNSDIYYEN</sequence>
<dbReference type="PANTHER" id="PTHR48022">
    <property type="entry name" value="PLASTIDIC GLUCOSE TRANSPORTER 4"/>
    <property type="match status" value="1"/>
</dbReference>
<keyword evidence="6 9" id="KW-0472">Membrane</keyword>
<dbReference type="InterPro" id="IPR005828">
    <property type="entry name" value="MFS_sugar_transport-like"/>
</dbReference>
<evidence type="ECO:0000256" key="9">
    <source>
        <dbReference type="SAM" id="Phobius"/>
    </source>
</evidence>
<evidence type="ECO:0000313" key="12">
    <source>
        <dbReference type="Proteomes" id="UP000663861"/>
    </source>
</evidence>
<dbReference type="AlphaFoldDB" id="A0A8H2XW30"/>
<dbReference type="Proteomes" id="UP000663861">
    <property type="component" value="Unassembled WGS sequence"/>
</dbReference>
<evidence type="ECO:0000256" key="7">
    <source>
        <dbReference type="ARBA" id="ARBA00049119"/>
    </source>
</evidence>
<dbReference type="InterPro" id="IPR020846">
    <property type="entry name" value="MFS_dom"/>
</dbReference>
<dbReference type="InterPro" id="IPR050360">
    <property type="entry name" value="MFS_Sugar_Transporters"/>
</dbReference>
<evidence type="ECO:0000256" key="8">
    <source>
        <dbReference type="RuleBase" id="RU003346"/>
    </source>
</evidence>
<reference evidence="11" key="1">
    <citation type="submission" date="2021-01" db="EMBL/GenBank/DDBJ databases">
        <authorList>
            <person name="Kaushik A."/>
        </authorList>
    </citation>
    <scope>NUCLEOTIDE SEQUENCE</scope>
    <source>
        <strain evidence="11">AG4-RS23</strain>
    </source>
</reference>
<dbReference type="InterPro" id="IPR036259">
    <property type="entry name" value="MFS_trans_sf"/>
</dbReference>
<gene>
    <name evidence="11" type="ORF">RDB_LOCUS26938</name>
</gene>
<comment type="catalytic activity">
    <reaction evidence="7">
        <text>myo-inositol(out) + H(+)(out) = myo-inositol(in) + H(+)(in)</text>
        <dbReference type="Rhea" id="RHEA:60364"/>
        <dbReference type="ChEBI" id="CHEBI:15378"/>
        <dbReference type="ChEBI" id="CHEBI:17268"/>
    </reaction>
</comment>
<keyword evidence="3 8" id="KW-0813">Transport</keyword>
<evidence type="ECO:0000256" key="5">
    <source>
        <dbReference type="ARBA" id="ARBA00022989"/>
    </source>
</evidence>
<feature type="transmembrane region" description="Helical" evidence="9">
    <location>
        <begin position="345"/>
        <end position="365"/>
    </location>
</feature>
<dbReference type="PROSITE" id="PS50850">
    <property type="entry name" value="MFS"/>
    <property type="match status" value="1"/>
</dbReference>
<feature type="transmembrane region" description="Helical" evidence="9">
    <location>
        <begin position="113"/>
        <end position="135"/>
    </location>
</feature>
<feature type="transmembrane region" description="Helical" evidence="9">
    <location>
        <begin position="443"/>
        <end position="464"/>
    </location>
</feature>
<evidence type="ECO:0000256" key="1">
    <source>
        <dbReference type="ARBA" id="ARBA00004141"/>
    </source>
</evidence>
<dbReference type="NCBIfam" id="TIGR00879">
    <property type="entry name" value="SP"/>
    <property type="match status" value="1"/>
</dbReference>